<accession>A0ACD3AAZ4</accession>
<keyword evidence="2" id="KW-1185">Reference proteome</keyword>
<dbReference type="Proteomes" id="UP000308600">
    <property type="component" value="Unassembled WGS sequence"/>
</dbReference>
<protein>
    <submittedName>
        <fullName evidence="1">Uncharacterized protein</fullName>
    </submittedName>
</protein>
<sequence>MDSLFIRDLEPLSEHEFVTQWDCYGSSYLLFSHSSYLCEAFHIMATAPPPHSGSTDWGSLRYFKLWWRLIAGRVPPFQILSFCFNDGRSCRLDNRLPDPFTPDPSDGQCPWEVHLHNQWEKPYPPNSRVERLLLRRKLEKRDKRISIPIYNVGR</sequence>
<evidence type="ECO:0000313" key="1">
    <source>
        <dbReference type="EMBL" id="TFK62784.1"/>
    </source>
</evidence>
<organism evidence="1 2">
    <name type="scientific">Pluteus cervinus</name>
    <dbReference type="NCBI Taxonomy" id="181527"/>
    <lineage>
        <taxon>Eukaryota</taxon>
        <taxon>Fungi</taxon>
        <taxon>Dikarya</taxon>
        <taxon>Basidiomycota</taxon>
        <taxon>Agaricomycotina</taxon>
        <taxon>Agaricomycetes</taxon>
        <taxon>Agaricomycetidae</taxon>
        <taxon>Agaricales</taxon>
        <taxon>Pluteineae</taxon>
        <taxon>Pluteaceae</taxon>
        <taxon>Pluteus</taxon>
    </lineage>
</organism>
<reference evidence="1 2" key="1">
    <citation type="journal article" date="2019" name="Nat. Ecol. Evol.">
        <title>Megaphylogeny resolves global patterns of mushroom evolution.</title>
        <authorList>
            <person name="Varga T."/>
            <person name="Krizsan K."/>
            <person name="Foldi C."/>
            <person name="Dima B."/>
            <person name="Sanchez-Garcia M."/>
            <person name="Sanchez-Ramirez S."/>
            <person name="Szollosi G.J."/>
            <person name="Szarkandi J.G."/>
            <person name="Papp V."/>
            <person name="Albert L."/>
            <person name="Andreopoulos W."/>
            <person name="Angelini C."/>
            <person name="Antonin V."/>
            <person name="Barry K.W."/>
            <person name="Bougher N.L."/>
            <person name="Buchanan P."/>
            <person name="Buyck B."/>
            <person name="Bense V."/>
            <person name="Catcheside P."/>
            <person name="Chovatia M."/>
            <person name="Cooper J."/>
            <person name="Damon W."/>
            <person name="Desjardin D."/>
            <person name="Finy P."/>
            <person name="Geml J."/>
            <person name="Haridas S."/>
            <person name="Hughes K."/>
            <person name="Justo A."/>
            <person name="Karasinski D."/>
            <person name="Kautmanova I."/>
            <person name="Kiss B."/>
            <person name="Kocsube S."/>
            <person name="Kotiranta H."/>
            <person name="LaButti K.M."/>
            <person name="Lechner B.E."/>
            <person name="Liimatainen K."/>
            <person name="Lipzen A."/>
            <person name="Lukacs Z."/>
            <person name="Mihaltcheva S."/>
            <person name="Morgado L.N."/>
            <person name="Niskanen T."/>
            <person name="Noordeloos M.E."/>
            <person name="Ohm R.A."/>
            <person name="Ortiz-Santana B."/>
            <person name="Ovrebo C."/>
            <person name="Racz N."/>
            <person name="Riley R."/>
            <person name="Savchenko A."/>
            <person name="Shiryaev A."/>
            <person name="Soop K."/>
            <person name="Spirin V."/>
            <person name="Szebenyi C."/>
            <person name="Tomsovsky M."/>
            <person name="Tulloss R.E."/>
            <person name="Uehling J."/>
            <person name="Grigoriev I.V."/>
            <person name="Vagvolgyi C."/>
            <person name="Papp T."/>
            <person name="Martin F.M."/>
            <person name="Miettinen O."/>
            <person name="Hibbett D.S."/>
            <person name="Nagy L.G."/>
        </authorList>
    </citation>
    <scope>NUCLEOTIDE SEQUENCE [LARGE SCALE GENOMIC DNA]</scope>
    <source>
        <strain evidence="1 2">NL-1719</strain>
    </source>
</reference>
<name>A0ACD3AAZ4_9AGAR</name>
<evidence type="ECO:0000313" key="2">
    <source>
        <dbReference type="Proteomes" id="UP000308600"/>
    </source>
</evidence>
<gene>
    <name evidence="1" type="ORF">BDN72DRAFT_872449</name>
</gene>
<dbReference type="EMBL" id="ML208560">
    <property type="protein sequence ID" value="TFK62784.1"/>
    <property type="molecule type" value="Genomic_DNA"/>
</dbReference>
<proteinExistence type="predicted"/>